<evidence type="ECO:0000313" key="2">
    <source>
        <dbReference type="Proteomes" id="UP001055811"/>
    </source>
</evidence>
<sequence length="76" mass="8200">MVEDTAAMVENAKEDDAGDAGGLSEGDGGEGGLEVMRGEERSGQEERSKDESVCGRACRRRKVVEVGRRRSLRNTT</sequence>
<reference evidence="1 2" key="2">
    <citation type="journal article" date="2022" name="Mol. Ecol. Resour.">
        <title>The genomes of chicory, endive, great burdock and yacon provide insights into Asteraceae paleo-polyploidization history and plant inulin production.</title>
        <authorList>
            <person name="Fan W."/>
            <person name="Wang S."/>
            <person name="Wang H."/>
            <person name="Wang A."/>
            <person name="Jiang F."/>
            <person name="Liu H."/>
            <person name="Zhao H."/>
            <person name="Xu D."/>
            <person name="Zhang Y."/>
        </authorList>
    </citation>
    <scope>NUCLEOTIDE SEQUENCE [LARGE SCALE GENOMIC DNA]</scope>
    <source>
        <strain evidence="2">cv. Punajuju</strain>
        <tissue evidence="1">Leaves</tissue>
    </source>
</reference>
<reference evidence="2" key="1">
    <citation type="journal article" date="2022" name="Mol. Ecol. Resour.">
        <title>The genomes of chicory, endive, great burdock and yacon provide insights into Asteraceae palaeo-polyploidization history and plant inulin production.</title>
        <authorList>
            <person name="Fan W."/>
            <person name="Wang S."/>
            <person name="Wang H."/>
            <person name="Wang A."/>
            <person name="Jiang F."/>
            <person name="Liu H."/>
            <person name="Zhao H."/>
            <person name="Xu D."/>
            <person name="Zhang Y."/>
        </authorList>
    </citation>
    <scope>NUCLEOTIDE SEQUENCE [LARGE SCALE GENOMIC DNA]</scope>
    <source>
        <strain evidence="2">cv. Punajuju</strain>
    </source>
</reference>
<keyword evidence="2" id="KW-1185">Reference proteome</keyword>
<proteinExistence type="predicted"/>
<accession>A0ACB9E3G5</accession>
<protein>
    <submittedName>
        <fullName evidence="1">Uncharacterized protein</fullName>
    </submittedName>
</protein>
<dbReference type="EMBL" id="CM042012">
    <property type="protein sequence ID" value="KAI3753261.1"/>
    <property type="molecule type" value="Genomic_DNA"/>
</dbReference>
<evidence type="ECO:0000313" key="1">
    <source>
        <dbReference type="EMBL" id="KAI3753261.1"/>
    </source>
</evidence>
<organism evidence="1 2">
    <name type="scientific">Cichorium intybus</name>
    <name type="common">Chicory</name>
    <dbReference type="NCBI Taxonomy" id="13427"/>
    <lineage>
        <taxon>Eukaryota</taxon>
        <taxon>Viridiplantae</taxon>
        <taxon>Streptophyta</taxon>
        <taxon>Embryophyta</taxon>
        <taxon>Tracheophyta</taxon>
        <taxon>Spermatophyta</taxon>
        <taxon>Magnoliopsida</taxon>
        <taxon>eudicotyledons</taxon>
        <taxon>Gunneridae</taxon>
        <taxon>Pentapetalae</taxon>
        <taxon>asterids</taxon>
        <taxon>campanulids</taxon>
        <taxon>Asterales</taxon>
        <taxon>Asteraceae</taxon>
        <taxon>Cichorioideae</taxon>
        <taxon>Cichorieae</taxon>
        <taxon>Cichoriinae</taxon>
        <taxon>Cichorium</taxon>
    </lineage>
</organism>
<comment type="caution">
    <text evidence="1">The sequence shown here is derived from an EMBL/GenBank/DDBJ whole genome shotgun (WGS) entry which is preliminary data.</text>
</comment>
<gene>
    <name evidence="1" type="ORF">L2E82_25309</name>
</gene>
<name>A0ACB9E3G5_CICIN</name>
<dbReference type="Proteomes" id="UP001055811">
    <property type="component" value="Linkage Group LG04"/>
</dbReference>